<feature type="transmembrane region" description="Helical" evidence="1">
    <location>
        <begin position="81"/>
        <end position="99"/>
    </location>
</feature>
<feature type="transmembrane region" description="Helical" evidence="1">
    <location>
        <begin position="9"/>
        <end position="29"/>
    </location>
</feature>
<feature type="transmembrane region" description="Helical" evidence="1">
    <location>
        <begin position="111"/>
        <end position="129"/>
    </location>
</feature>
<evidence type="ECO:0000256" key="1">
    <source>
        <dbReference type="SAM" id="Phobius"/>
    </source>
</evidence>
<organism evidence="2">
    <name type="scientific">marine sediment metagenome</name>
    <dbReference type="NCBI Taxonomy" id="412755"/>
    <lineage>
        <taxon>unclassified sequences</taxon>
        <taxon>metagenomes</taxon>
        <taxon>ecological metagenomes</taxon>
    </lineage>
</organism>
<reference evidence="2" key="1">
    <citation type="journal article" date="2014" name="Front. Microbiol.">
        <title>High frequency of phylogenetically diverse reductive dehalogenase-homologous genes in deep subseafloor sedimentary metagenomes.</title>
        <authorList>
            <person name="Kawai M."/>
            <person name="Futagami T."/>
            <person name="Toyoda A."/>
            <person name="Takaki Y."/>
            <person name="Nishi S."/>
            <person name="Hori S."/>
            <person name="Arai W."/>
            <person name="Tsubouchi T."/>
            <person name="Morono Y."/>
            <person name="Uchiyama I."/>
            <person name="Ito T."/>
            <person name="Fujiyama A."/>
            <person name="Inagaki F."/>
            <person name="Takami H."/>
        </authorList>
    </citation>
    <scope>NUCLEOTIDE SEQUENCE</scope>
    <source>
        <strain evidence="2">Expedition CK06-06</strain>
    </source>
</reference>
<proteinExistence type="predicted"/>
<sequence length="169" mass="19233">MKKTEKSYVGWYFLLIVIALYVIIGLLKIEVLLPSLRFSFKIIKNIVPVFAVIFALLVAFDLFASPYSVRKYLGKSSGFRRWLIAIGGGIISTGPIYMWYPLLKELKKHGIQYGFIATFLYNRAIKLPLIPMMIVYFGLKYTLVLAMVMITMSVIQGIIFEKIEGGGFL</sequence>
<accession>X1KVY3</accession>
<comment type="caution">
    <text evidence="2">The sequence shown here is derived from an EMBL/GenBank/DDBJ whole genome shotgun (WGS) entry which is preliminary data.</text>
</comment>
<name>X1KVY3_9ZZZZ</name>
<evidence type="ECO:0008006" key="3">
    <source>
        <dbReference type="Google" id="ProtNLM"/>
    </source>
</evidence>
<keyword evidence="1" id="KW-0472">Membrane</keyword>
<gene>
    <name evidence="2" type="ORF">S06H3_10836</name>
</gene>
<feature type="transmembrane region" description="Helical" evidence="1">
    <location>
        <begin position="141"/>
        <end position="160"/>
    </location>
</feature>
<keyword evidence="1" id="KW-0812">Transmembrane</keyword>
<keyword evidence="1" id="KW-1133">Transmembrane helix</keyword>
<dbReference type="EMBL" id="BARV01005111">
    <property type="protein sequence ID" value="GAI11247.1"/>
    <property type="molecule type" value="Genomic_DNA"/>
</dbReference>
<protein>
    <recommendedName>
        <fullName evidence="3">Permease</fullName>
    </recommendedName>
</protein>
<dbReference type="AlphaFoldDB" id="X1KVY3"/>
<feature type="transmembrane region" description="Helical" evidence="1">
    <location>
        <begin position="49"/>
        <end position="69"/>
    </location>
</feature>
<evidence type="ECO:0000313" key="2">
    <source>
        <dbReference type="EMBL" id="GAI11247.1"/>
    </source>
</evidence>